<keyword evidence="1" id="KW-0812">Transmembrane</keyword>
<evidence type="ECO:0000313" key="3">
    <source>
        <dbReference type="Proteomes" id="UP000475862"/>
    </source>
</evidence>
<feature type="transmembrane region" description="Helical" evidence="1">
    <location>
        <begin position="158"/>
        <end position="177"/>
    </location>
</feature>
<keyword evidence="1" id="KW-0472">Membrane</keyword>
<dbReference type="OrthoDB" id="10623270at2759"/>
<sequence length="190" mass="22099">MSVLKDNNKWDIYNTIPNYIYFYGIIIKIFNMVKECIVRLILLYNNDIEWMNNFNQPYLYLFYNKHMGSTQLVQTQVQFLKSHLNTDSTKTRRAFTCIQAQKHSLKLTFNHLTNLDISFLPAASSTSLSAKFLVNKLPVCFFSIFCKLLLRLLYTEDLVLRSASICPTCLLIISAILRNDCLIGYLAMSH</sequence>
<proteinExistence type="predicted"/>
<evidence type="ECO:0000256" key="1">
    <source>
        <dbReference type="SAM" id="Phobius"/>
    </source>
</evidence>
<comment type="caution">
    <text evidence="2">The sequence shown here is derived from an EMBL/GenBank/DDBJ whole genome shotgun (WGS) entry which is preliminary data.</text>
</comment>
<name>A0A6G0T2G2_APHGL</name>
<dbReference type="AlphaFoldDB" id="A0A6G0T2G2"/>
<protein>
    <submittedName>
        <fullName evidence="2">Uncharacterized protein</fullName>
    </submittedName>
</protein>
<reference evidence="2 3" key="1">
    <citation type="submission" date="2019-08" db="EMBL/GenBank/DDBJ databases">
        <title>The genome of the soybean aphid Biotype 1, its phylome, world population structure and adaptation to the North American continent.</title>
        <authorList>
            <person name="Giordano R."/>
            <person name="Donthu R.K."/>
            <person name="Hernandez A.G."/>
            <person name="Wright C.L."/>
            <person name="Zimin A.V."/>
        </authorList>
    </citation>
    <scope>NUCLEOTIDE SEQUENCE [LARGE SCALE GENOMIC DNA]</scope>
    <source>
        <tissue evidence="2">Whole aphids</tissue>
    </source>
</reference>
<feature type="transmembrane region" description="Helical" evidence="1">
    <location>
        <begin position="133"/>
        <end position="152"/>
    </location>
</feature>
<keyword evidence="3" id="KW-1185">Reference proteome</keyword>
<dbReference type="EMBL" id="VYZN01000065">
    <property type="protein sequence ID" value="KAE9524769.1"/>
    <property type="molecule type" value="Genomic_DNA"/>
</dbReference>
<organism evidence="2 3">
    <name type="scientific">Aphis glycines</name>
    <name type="common">Soybean aphid</name>
    <dbReference type="NCBI Taxonomy" id="307491"/>
    <lineage>
        <taxon>Eukaryota</taxon>
        <taxon>Metazoa</taxon>
        <taxon>Ecdysozoa</taxon>
        <taxon>Arthropoda</taxon>
        <taxon>Hexapoda</taxon>
        <taxon>Insecta</taxon>
        <taxon>Pterygota</taxon>
        <taxon>Neoptera</taxon>
        <taxon>Paraneoptera</taxon>
        <taxon>Hemiptera</taxon>
        <taxon>Sternorrhyncha</taxon>
        <taxon>Aphidomorpha</taxon>
        <taxon>Aphidoidea</taxon>
        <taxon>Aphididae</taxon>
        <taxon>Aphidini</taxon>
        <taxon>Aphis</taxon>
        <taxon>Aphis</taxon>
    </lineage>
</organism>
<dbReference type="Proteomes" id="UP000475862">
    <property type="component" value="Unassembled WGS sequence"/>
</dbReference>
<evidence type="ECO:0000313" key="2">
    <source>
        <dbReference type="EMBL" id="KAE9524769.1"/>
    </source>
</evidence>
<accession>A0A6G0T2G2</accession>
<feature type="transmembrane region" description="Helical" evidence="1">
    <location>
        <begin position="20"/>
        <end position="42"/>
    </location>
</feature>
<keyword evidence="1" id="KW-1133">Transmembrane helix</keyword>
<gene>
    <name evidence="2" type="ORF">AGLY_014819</name>
</gene>